<dbReference type="PANTHER" id="PTHR35011">
    <property type="entry name" value="2,3-DIKETO-L-GULONATE TRAP TRANSPORTER SMALL PERMEASE PROTEIN YIAM"/>
    <property type="match status" value="1"/>
</dbReference>
<accession>A0A533I613</accession>
<comment type="function">
    <text evidence="9">Part of the tripartite ATP-independent periplasmic (TRAP) transport system.</text>
</comment>
<feature type="transmembrane region" description="Helical" evidence="9">
    <location>
        <begin position="149"/>
        <end position="171"/>
    </location>
</feature>
<comment type="subunit">
    <text evidence="9">The complex comprises the extracytoplasmic solute receptor protein and the two transmembrane proteins.</text>
</comment>
<evidence type="ECO:0000313" key="12">
    <source>
        <dbReference type="Proteomes" id="UP000315344"/>
    </source>
</evidence>
<dbReference type="EMBL" id="VAFL01000008">
    <property type="protein sequence ID" value="TKW66195.1"/>
    <property type="molecule type" value="Genomic_DNA"/>
</dbReference>
<comment type="similarity">
    <text evidence="8 9">Belongs to the TRAP transporter small permease family.</text>
</comment>
<evidence type="ECO:0000256" key="5">
    <source>
        <dbReference type="ARBA" id="ARBA00022692"/>
    </source>
</evidence>
<name>A0A533I613_PARDE</name>
<evidence type="ECO:0000256" key="8">
    <source>
        <dbReference type="ARBA" id="ARBA00038436"/>
    </source>
</evidence>
<sequence>MTRILLAVLAPLQWLNTRLLPAGSVLAAILLALMVVIILTQVFFRYVLNSALPWPEEAARFLMLWMTGLAAPAIYRRGGFVAIDMLEVAIPKRAAALLQLVLLLISALVLVMALKYGWKHVNSGWLFNSASLRLPLEMFGMGVVRVKLAWMYMSIFVGFVLLSLVNLELILRSLIALFGEPQSLAPIPTLAVTEAE</sequence>
<evidence type="ECO:0000256" key="9">
    <source>
        <dbReference type="RuleBase" id="RU369079"/>
    </source>
</evidence>
<feature type="transmembrane region" description="Helical" evidence="9">
    <location>
        <begin position="96"/>
        <end position="118"/>
    </location>
</feature>
<keyword evidence="5 9" id="KW-0812">Transmembrane</keyword>
<keyword evidence="4 9" id="KW-0997">Cell inner membrane</keyword>
<evidence type="ECO:0000256" key="4">
    <source>
        <dbReference type="ARBA" id="ARBA00022519"/>
    </source>
</evidence>
<evidence type="ECO:0000256" key="1">
    <source>
        <dbReference type="ARBA" id="ARBA00004429"/>
    </source>
</evidence>
<dbReference type="InterPro" id="IPR055348">
    <property type="entry name" value="DctQ"/>
</dbReference>
<dbReference type="Pfam" id="PF04290">
    <property type="entry name" value="DctQ"/>
    <property type="match status" value="1"/>
</dbReference>
<evidence type="ECO:0000256" key="3">
    <source>
        <dbReference type="ARBA" id="ARBA00022475"/>
    </source>
</evidence>
<dbReference type="AlphaFoldDB" id="A0A533I613"/>
<evidence type="ECO:0000256" key="6">
    <source>
        <dbReference type="ARBA" id="ARBA00022989"/>
    </source>
</evidence>
<feature type="transmembrane region" description="Helical" evidence="9">
    <location>
        <begin position="20"/>
        <end position="46"/>
    </location>
</feature>
<dbReference type="Proteomes" id="UP000315344">
    <property type="component" value="Unassembled WGS sequence"/>
</dbReference>
<dbReference type="PANTHER" id="PTHR35011:SF2">
    <property type="entry name" value="2,3-DIKETO-L-GULONATE TRAP TRANSPORTER SMALL PERMEASE PROTEIN YIAM"/>
    <property type="match status" value="1"/>
</dbReference>
<gene>
    <name evidence="11" type="ORF">DI616_11990</name>
</gene>
<protein>
    <recommendedName>
        <fullName evidence="9">TRAP transporter small permease protein</fullName>
    </recommendedName>
</protein>
<keyword evidence="6 9" id="KW-1133">Transmembrane helix</keyword>
<evidence type="ECO:0000256" key="2">
    <source>
        <dbReference type="ARBA" id="ARBA00022448"/>
    </source>
</evidence>
<keyword evidence="2 9" id="KW-0813">Transport</keyword>
<dbReference type="GO" id="GO:0015740">
    <property type="term" value="P:C4-dicarboxylate transport"/>
    <property type="evidence" value="ECO:0007669"/>
    <property type="project" value="TreeGrafter"/>
</dbReference>
<comment type="caution">
    <text evidence="11">The sequence shown here is derived from an EMBL/GenBank/DDBJ whole genome shotgun (WGS) entry which is preliminary data.</text>
</comment>
<evidence type="ECO:0000256" key="7">
    <source>
        <dbReference type="ARBA" id="ARBA00023136"/>
    </source>
</evidence>
<dbReference type="GO" id="GO:0005886">
    <property type="term" value="C:plasma membrane"/>
    <property type="evidence" value="ECO:0007669"/>
    <property type="project" value="UniProtKB-SubCell"/>
</dbReference>
<reference evidence="11 12" key="1">
    <citation type="journal article" date="2017" name="Nat. Commun.">
        <title>In situ click chemistry generation of cyclooxygenase-2 inhibitors.</title>
        <authorList>
            <person name="Bhardwaj A."/>
            <person name="Kaur J."/>
            <person name="Wuest M."/>
            <person name="Wuest F."/>
        </authorList>
    </citation>
    <scope>NUCLEOTIDE SEQUENCE [LARGE SCALE GENOMIC DNA]</scope>
    <source>
        <strain evidence="11">S2_012_000_R3_94</strain>
    </source>
</reference>
<keyword evidence="3" id="KW-1003">Cell membrane</keyword>
<dbReference type="GO" id="GO:0022857">
    <property type="term" value="F:transmembrane transporter activity"/>
    <property type="evidence" value="ECO:0007669"/>
    <property type="project" value="UniProtKB-UniRule"/>
</dbReference>
<comment type="subcellular location">
    <subcellularLocation>
        <location evidence="1 9">Cell inner membrane</location>
        <topology evidence="1 9">Multi-pass membrane protein</topology>
    </subcellularLocation>
</comment>
<keyword evidence="7 9" id="KW-0472">Membrane</keyword>
<evidence type="ECO:0000259" key="10">
    <source>
        <dbReference type="Pfam" id="PF04290"/>
    </source>
</evidence>
<dbReference type="InterPro" id="IPR007387">
    <property type="entry name" value="TRAP_DctQ"/>
</dbReference>
<proteinExistence type="inferred from homology"/>
<feature type="transmembrane region" description="Helical" evidence="9">
    <location>
        <begin position="58"/>
        <end position="75"/>
    </location>
</feature>
<feature type="domain" description="Tripartite ATP-independent periplasmic transporters DctQ component" evidence="10">
    <location>
        <begin position="34"/>
        <end position="174"/>
    </location>
</feature>
<evidence type="ECO:0000313" key="11">
    <source>
        <dbReference type="EMBL" id="TKW66195.1"/>
    </source>
</evidence>
<organism evidence="11 12">
    <name type="scientific">Paracoccus denitrificans</name>
    <dbReference type="NCBI Taxonomy" id="266"/>
    <lineage>
        <taxon>Bacteria</taxon>
        <taxon>Pseudomonadati</taxon>
        <taxon>Pseudomonadota</taxon>
        <taxon>Alphaproteobacteria</taxon>
        <taxon>Rhodobacterales</taxon>
        <taxon>Paracoccaceae</taxon>
        <taxon>Paracoccus</taxon>
    </lineage>
</organism>